<dbReference type="EMBL" id="JABXXQ010000566">
    <property type="protein sequence ID" value="NVN31947.1"/>
    <property type="molecule type" value="Genomic_DNA"/>
</dbReference>
<keyword evidence="1" id="KW-0812">Transmembrane</keyword>
<dbReference type="RefSeq" id="WP_176626574.1">
    <property type="nucleotide sequence ID" value="NZ_JABXXQ010000566.1"/>
</dbReference>
<comment type="caution">
    <text evidence="3">The sequence shown here is derived from an EMBL/GenBank/DDBJ whole genome shotgun (WGS) entry which is preliminary data.</text>
</comment>
<evidence type="ECO:0000313" key="2">
    <source>
        <dbReference type="EMBL" id="MBB3173111.1"/>
    </source>
</evidence>
<keyword evidence="4" id="KW-1185">Reference proteome</keyword>
<feature type="transmembrane region" description="Helical" evidence="1">
    <location>
        <begin position="46"/>
        <end position="68"/>
    </location>
</feature>
<dbReference type="Proteomes" id="UP000565205">
    <property type="component" value="Unassembled WGS sequence"/>
</dbReference>
<gene>
    <name evidence="2" type="ORF">FHR90_000929</name>
    <name evidence="3" type="ORF">HUK83_16600</name>
</gene>
<evidence type="ECO:0000313" key="3">
    <source>
        <dbReference type="EMBL" id="NVN31947.1"/>
    </source>
</evidence>
<keyword evidence="1" id="KW-1133">Transmembrane helix</keyword>
<protein>
    <submittedName>
        <fullName evidence="3">Uncharacterized protein</fullName>
    </submittedName>
</protein>
<organism evidence="3 5">
    <name type="scientific">Endobacter medicaginis</name>
    <dbReference type="NCBI Taxonomy" id="1181271"/>
    <lineage>
        <taxon>Bacteria</taxon>
        <taxon>Pseudomonadati</taxon>
        <taxon>Pseudomonadota</taxon>
        <taxon>Alphaproteobacteria</taxon>
        <taxon>Acetobacterales</taxon>
        <taxon>Acetobacteraceae</taxon>
        <taxon>Endobacter</taxon>
    </lineage>
</organism>
<accession>A0A850P1K8</accession>
<reference evidence="2 4" key="2">
    <citation type="submission" date="2020-08" db="EMBL/GenBank/DDBJ databases">
        <title>Genomic Encyclopedia of Type Strains, Phase III (KMG-III): the genomes of soil and plant-associated and newly described type strains.</title>
        <authorList>
            <person name="Whitman W."/>
        </authorList>
    </citation>
    <scope>NUCLEOTIDE SEQUENCE [LARGE SCALE GENOMIC DNA]</scope>
    <source>
        <strain evidence="2 4">CECT 8088</strain>
    </source>
</reference>
<keyword evidence="1" id="KW-0472">Membrane</keyword>
<dbReference type="EMBL" id="JACHXV010000003">
    <property type="protein sequence ID" value="MBB3173111.1"/>
    <property type="molecule type" value="Genomic_DNA"/>
</dbReference>
<name>A0A850P1K8_9PROT</name>
<evidence type="ECO:0000313" key="4">
    <source>
        <dbReference type="Proteomes" id="UP000557688"/>
    </source>
</evidence>
<sequence length="70" mass="7465">MATLTYAPAHELAALRFAQRVSAGDALRAIRRRMPAPLTAPGLDDAALRVTGFALALLPSAAMAWMFIAR</sequence>
<evidence type="ECO:0000256" key="1">
    <source>
        <dbReference type="SAM" id="Phobius"/>
    </source>
</evidence>
<reference evidence="3 5" key="1">
    <citation type="submission" date="2020-06" db="EMBL/GenBank/DDBJ databases">
        <title>Description of novel acetic acid bacteria.</title>
        <authorList>
            <person name="Sombolestani A."/>
        </authorList>
    </citation>
    <scope>NUCLEOTIDE SEQUENCE [LARGE SCALE GENOMIC DNA]</scope>
    <source>
        <strain evidence="3 5">LMG 26838</strain>
    </source>
</reference>
<evidence type="ECO:0000313" key="5">
    <source>
        <dbReference type="Proteomes" id="UP000565205"/>
    </source>
</evidence>
<proteinExistence type="predicted"/>
<dbReference type="AlphaFoldDB" id="A0A850P1K8"/>
<dbReference type="Proteomes" id="UP000557688">
    <property type="component" value="Unassembled WGS sequence"/>
</dbReference>